<organism evidence="1 2">
    <name type="scientific">Avena sativa</name>
    <name type="common">Oat</name>
    <dbReference type="NCBI Taxonomy" id="4498"/>
    <lineage>
        <taxon>Eukaryota</taxon>
        <taxon>Viridiplantae</taxon>
        <taxon>Streptophyta</taxon>
        <taxon>Embryophyta</taxon>
        <taxon>Tracheophyta</taxon>
        <taxon>Spermatophyta</taxon>
        <taxon>Magnoliopsida</taxon>
        <taxon>Liliopsida</taxon>
        <taxon>Poales</taxon>
        <taxon>Poaceae</taxon>
        <taxon>BOP clade</taxon>
        <taxon>Pooideae</taxon>
        <taxon>Poodae</taxon>
        <taxon>Poeae</taxon>
        <taxon>Poeae Chloroplast Group 1 (Aveneae type)</taxon>
        <taxon>Aveninae</taxon>
        <taxon>Avena</taxon>
    </lineage>
</organism>
<protein>
    <submittedName>
        <fullName evidence="1">Uncharacterized protein</fullName>
    </submittedName>
</protein>
<keyword evidence="2" id="KW-1185">Reference proteome</keyword>
<dbReference type="EnsemblPlants" id="AVESA.00010b.r2.4DG0759310.1">
    <property type="protein sequence ID" value="AVESA.00010b.r2.4DG0759310.1.CDS.1"/>
    <property type="gene ID" value="AVESA.00010b.r2.4DG0759310"/>
</dbReference>
<accession>A0ACD5X5Y2</accession>
<reference evidence="1" key="2">
    <citation type="submission" date="2025-09" db="UniProtKB">
        <authorList>
            <consortium name="EnsemblPlants"/>
        </authorList>
    </citation>
    <scope>IDENTIFICATION</scope>
</reference>
<sequence length="251" mass="28665">MRNPLSSIAQGIHSASKILFVSGDDDLERLNKILARLEKLSPDIGEFIRLLHLEALPKVVRLHGSRKKKRRLRSNPSMRRTTSRHSLFSFSPLNEEKMEGLMAHDFCLSRTKEEKAKRVAREFCLPRIDEIEELPLVSDLECNSPVLWKEQQLKILQDRLLAAFTAICEAVELAGSRDLEDLQWLVYWTGILREAKKQGCAVLGAIDTKDNRSIVDCDQEKDELSGFVHRLEGLASDVVHFNKLVYLCRAC</sequence>
<evidence type="ECO:0000313" key="2">
    <source>
        <dbReference type="Proteomes" id="UP001732700"/>
    </source>
</evidence>
<dbReference type="Proteomes" id="UP001732700">
    <property type="component" value="Chromosome 4D"/>
</dbReference>
<reference evidence="1" key="1">
    <citation type="submission" date="2021-05" db="EMBL/GenBank/DDBJ databases">
        <authorList>
            <person name="Scholz U."/>
            <person name="Mascher M."/>
            <person name="Fiebig A."/>
        </authorList>
    </citation>
    <scope>NUCLEOTIDE SEQUENCE [LARGE SCALE GENOMIC DNA]</scope>
</reference>
<proteinExistence type="predicted"/>
<name>A0ACD5X5Y2_AVESA</name>
<evidence type="ECO:0000313" key="1">
    <source>
        <dbReference type="EnsemblPlants" id="AVESA.00010b.r2.4DG0759310.1.CDS.1"/>
    </source>
</evidence>